<reference evidence="5" key="3">
    <citation type="submission" date="2014-12" db="EMBL/GenBank/DDBJ databases">
        <authorList>
            <person name="Smet A."/>
        </authorList>
    </citation>
    <scope>NUCLEOTIDE SEQUENCE [LARGE SCALE GENOMIC DNA]</scope>
</reference>
<sequence>MRPLLFSLLASLFLGCMGMMPFMMMPAMSGLSSGDEDNLKQTHQGLFDDDDDDGPPVYYTRLDPVMLDTPEEQAQKEQANLEKQLGGKVKESKKPAVTESAGLSSQDIQGTPMPNGIEIKRTQVMDELKNTQEAYAKEPKKTQESYHTLLNYCAKNALFNELGAHLIIKASETKQCQRMQKAYFVVLSQHYSQIEPINQAKVALHDIMVGCDTQIDHQRILQSAFFARLKPDITSPKDRYLLRHFTHAKPLNGDKLHALLEDPKLGEKFYRCQYFIQLK</sequence>
<dbReference type="Proteomes" id="UP000041394">
    <property type="component" value="Unassembled WGS sequence"/>
</dbReference>
<proteinExistence type="predicted"/>
<organism evidence="2 5">
    <name type="scientific">Helicobacter ailurogastricus</name>
    <dbReference type="NCBI Taxonomy" id="1578720"/>
    <lineage>
        <taxon>Bacteria</taxon>
        <taxon>Pseudomonadati</taxon>
        <taxon>Campylobacterota</taxon>
        <taxon>Epsilonproteobacteria</taxon>
        <taxon>Campylobacterales</taxon>
        <taxon>Helicobacteraceae</taxon>
        <taxon>Helicobacter</taxon>
    </lineage>
</organism>
<protein>
    <submittedName>
        <fullName evidence="2">Uncharacterized protein</fullName>
    </submittedName>
</protein>
<evidence type="ECO:0000313" key="6">
    <source>
        <dbReference type="Proteomes" id="UP000041394"/>
    </source>
</evidence>
<dbReference type="Proteomes" id="UP000038622">
    <property type="component" value="Unassembled WGS sequence"/>
</dbReference>
<evidence type="ECO:0000313" key="5">
    <source>
        <dbReference type="Proteomes" id="UP000038622"/>
    </source>
</evidence>
<evidence type="ECO:0000256" key="1">
    <source>
        <dbReference type="SAM" id="MobiDB-lite"/>
    </source>
</evidence>
<dbReference type="OrthoDB" id="5322098at2"/>
<dbReference type="RefSeq" id="WP_053941963.1">
    <property type="nucleotide sequence ID" value="NZ_CDMH01000068.1"/>
</dbReference>
<feature type="region of interest" description="Disordered" evidence="1">
    <location>
        <begin position="72"/>
        <end position="114"/>
    </location>
</feature>
<dbReference type="EMBL" id="CDMH01000068">
    <property type="protein sequence ID" value="CRF43406.1"/>
    <property type="molecule type" value="Genomic_DNA"/>
</dbReference>
<dbReference type="EMBL" id="CDMN01000021">
    <property type="protein sequence ID" value="CRF43959.1"/>
    <property type="molecule type" value="Genomic_DNA"/>
</dbReference>
<reference evidence="2" key="1">
    <citation type="submission" date="2014-12" db="EMBL/GenBank/DDBJ databases">
        <title>Whole genome sequences of four Staphylococcus schleiferi canine isolates.</title>
        <authorList>
            <person name="Misic A.M."/>
            <person name="Cain C."/>
            <person name="Morris D.O."/>
            <person name="Rankin S."/>
            <person name="Beiting D."/>
        </authorList>
    </citation>
    <scope>NUCLEOTIDE SEQUENCE</scope>
    <source>
        <strain evidence="2">ASB11</strain>
        <strain evidence="3">ASB13</strain>
        <strain evidence="4">ASB9</strain>
    </source>
</reference>
<evidence type="ECO:0000313" key="2">
    <source>
        <dbReference type="EMBL" id="CRF40434.1"/>
    </source>
</evidence>
<dbReference type="STRING" id="1578720.HAL011_01910"/>
<feature type="region of interest" description="Disordered" evidence="1">
    <location>
        <begin position="31"/>
        <end position="55"/>
    </location>
</feature>
<accession>A0A0K2X6V3</accession>
<keyword evidence="5" id="KW-1185">Reference proteome</keyword>
<reference evidence="6 7" key="2">
    <citation type="submission" date="2014-12" db="EMBL/GenBank/DDBJ databases">
        <authorList>
            <person name="Jaenicke S."/>
        </authorList>
    </citation>
    <scope>NUCLEOTIDE SEQUENCE [LARGE SCALE GENOMIC DNA]</scope>
</reference>
<evidence type="ECO:0000313" key="7">
    <source>
        <dbReference type="Proteomes" id="UP000045175"/>
    </source>
</evidence>
<evidence type="ECO:0000313" key="4">
    <source>
        <dbReference type="EMBL" id="CRF43959.1"/>
    </source>
</evidence>
<evidence type="ECO:0000313" key="3">
    <source>
        <dbReference type="EMBL" id="CRF43406.1"/>
    </source>
</evidence>
<dbReference type="Proteomes" id="UP000045175">
    <property type="component" value="Unassembled WGS sequence"/>
</dbReference>
<gene>
    <name evidence="2" type="ORF">HAL011_01910</name>
    <name evidence="3" type="ORF">HAL013_16430</name>
    <name evidence="4" type="ORF">HAL09_05230</name>
</gene>
<dbReference type="AlphaFoldDB" id="A0A0K2X6V3"/>
<dbReference type="PROSITE" id="PS51257">
    <property type="entry name" value="PROKAR_LIPOPROTEIN"/>
    <property type="match status" value="1"/>
</dbReference>
<name>A0A0K2X6V3_9HELI</name>
<dbReference type="EMBL" id="CDML01000006">
    <property type="protein sequence ID" value="CRF40434.1"/>
    <property type="molecule type" value="Genomic_DNA"/>
</dbReference>